<dbReference type="RefSeq" id="WP_131259568.1">
    <property type="nucleotide sequence ID" value="NZ_JBHSUS010000001.1"/>
</dbReference>
<evidence type="ECO:0000313" key="3">
    <source>
        <dbReference type="EMBL" id="MFC6441715.1"/>
    </source>
</evidence>
<organism evidence="3 4">
    <name type="scientific">Pseudobowmanella zhangzhouensis</name>
    <dbReference type="NCBI Taxonomy" id="1537679"/>
    <lineage>
        <taxon>Bacteria</taxon>
        <taxon>Pseudomonadati</taxon>
        <taxon>Pseudomonadota</taxon>
        <taxon>Gammaproteobacteria</taxon>
        <taxon>Alteromonadales</taxon>
        <taxon>Alteromonadaceae</taxon>
    </lineage>
</organism>
<dbReference type="Proteomes" id="UP001596364">
    <property type="component" value="Unassembled WGS sequence"/>
</dbReference>
<evidence type="ECO:0000259" key="1">
    <source>
        <dbReference type="Pfam" id="PF06251"/>
    </source>
</evidence>
<keyword evidence="4" id="KW-1185">Reference proteome</keyword>
<dbReference type="EMBL" id="JBHSUS010000001">
    <property type="protein sequence ID" value="MFC6441715.1"/>
    <property type="molecule type" value="Genomic_DNA"/>
</dbReference>
<dbReference type="EMBL" id="JBHSUS010000001">
    <property type="protein sequence ID" value="MFC6438550.1"/>
    <property type="molecule type" value="Genomic_DNA"/>
</dbReference>
<comment type="caution">
    <text evidence="3">The sequence shown here is derived from an EMBL/GenBank/DDBJ whole genome shotgun (WGS) entry which is preliminary data.</text>
</comment>
<sequence length="243" mass="28098">MNNNVLRVVIFFSFLLISNVLSAFDRISVPITLNNPVPVKHISNQYMEFTNWYWPSSMLYADSDRTIEKTRESLLTLLYNYAETLDSQDSQVVLSIIDSVKQWQLVRRLPVIFDPFINILNRETNPYLPAGRFWLSVPTEQPTILVVGWSGTERMIEPKLHEDVISVLAQYADTFSLADESLVWRIDSRGLVSKLGVGYWNPHSQQAMPGDILYVPLKERMFSDIEKTINELMVELLKNRVVK</sequence>
<dbReference type="Gene3D" id="3.10.560.10">
    <property type="entry name" value="Outer membrane lipoprotein wza domain like"/>
    <property type="match status" value="1"/>
</dbReference>
<accession>A0ABW1XR20</accession>
<evidence type="ECO:0000313" key="4">
    <source>
        <dbReference type="Proteomes" id="UP001596364"/>
    </source>
</evidence>
<feature type="domain" description="Capsule biosynthesis GfcC-like C-terminal" evidence="1">
    <location>
        <begin position="172"/>
        <end position="241"/>
    </location>
</feature>
<dbReference type="Pfam" id="PF06251">
    <property type="entry name" value="Caps_syn_GfcC_C"/>
    <property type="match status" value="1"/>
</dbReference>
<reference evidence="3" key="1">
    <citation type="journal article" date="2014" name="Int. J. Syst. Evol. Microbiol.">
        <title>Complete genome of a new Firmicutes species belonging to the dominant human colonic microbiota ('Ruminococcus bicirculans') reveals two chromosomes and a selective capacity to utilize plant glucans.</title>
        <authorList>
            <consortium name="NISC Comparative Sequencing Program"/>
            <person name="Wegmann U."/>
            <person name="Louis P."/>
            <person name="Goesmann A."/>
            <person name="Henrissat B."/>
            <person name="Duncan S.H."/>
            <person name="Flint H.J."/>
        </authorList>
    </citation>
    <scope>NUCLEOTIDE SEQUENCE</scope>
    <source>
        <strain evidence="3">KCTC 42143</strain>
    </source>
</reference>
<reference evidence="4" key="2">
    <citation type="journal article" date="2019" name="Int. J. Syst. Evol. Microbiol.">
        <title>The Global Catalogue of Microorganisms (GCM) 10K type strain sequencing project: providing services to taxonomists for standard genome sequencing and annotation.</title>
        <authorList>
            <consortium name="The Broad Institute Genomics Platform"/>
            <consortium name="The Broad Institute Genome Sequencing Center for Infectious Disease"/>
            <person name="Wu L."/>
            <person name="Ma J."/>
        </authorList>
    </citation>
    <scope>NUCLEOTIDE SEQUENCE [LARGE SCALE GENOMIC DNA]</scope>
    <source>
        <strain evidence="4">CGMCC 1.16031</strain>
    </source>
</reference>
<reference evidence="3" key="3">
    <citation type="submission" date="2024-09" db="EMBL/GenBank/DDBJ databases">
        <authorList>
            <person name="Sun Q."/>
            <person name="Mori K."/>
        </authorList>
    </citation>
    <scope>NUCLEOTIDE SEQUENCE</scope>
    <source>
        <strain evidence="3">KCTC 42143</strain>
    </source>
</reference>
<protein>
    <submittedName>
        <fullName evidence="3">Capsule biosynthesis GfcC family protein</fullName>
    </submittedName>
</protein>
<proteinExistence type="predicted"/>
<gene>
    <name evidence="2" type="ORF">ACFP85_00025</name>
    <name evidence="3" type="ORF">ACFP85_16320</name>
</gene>
<name>A0ABW1XR20_9ALTE</name>
<evidence type="ECO:0000313" key="2">
    <source>
        <dbReference type="EMBL" id="MFC6438550.1"/>
    </source>
</evidence>
<dbReference type="InterPro" id="IPR010425">
    <property type="entry name" value="Caps_synth_GfcC-like_C"/>
</dbReference>